<dbReference type="PANTHER" id="PTHR30163">
    <property type="entry name" value="MEMBRANE-BOUND LYTIC MUREIN TRANSGLYCOSYLASE B"/>
    <property type="match status" value="1"/>
</dbReference>
<feature type="compositionally biased region" description="Pro residues" evidence="1">
    <location>
        <begin position="326"/>
        <end position="339"/>
    </location>
</feature>
<keyword evidence="2" id="KW-0732">Signal</keyword>
<keyword evidence="5" id="KW-1185">Reference proteome</keyword>
<feature type="compositionally biased region" description="Low complexity" evidence="1">
    <location>
        <begin position="284"/>
        <end position="302"/>
    </location>
</feature>
<feature type="signal peptide" evidence="2">
    <location>
        <begin position="1"/>
        <end position="36"/>
    </location>
</feature>
<sequence>MAAQFGRRLRKGATSTAVAAAAVAALAASQAPSVTADDAANGDRAAAGNTDSPDGAATGNSPYHTDLPPLTTPGPPGTSTGIPATGSTQSGIPATVLDAYKKAEREVAGTDPACRLPWQLLAAIGKVESGQARGGKVTADGTTLSPILGPALNGQGFALIRDTDDGAYDGDSTHDRAVGPMQFIPSTWATWGQDGNGDGREDPNNIYDAALAAGRYLCAGDRDLALAADLDRAVLSYNHSQEYLRTVRSWFDFYNRGTHEVPDGTGVLPSGRTSGSTGQGGGSPATASPKPSSSPKPGATPAGSGGGTKPSPEPTTPKPGGTTTPAPDPTTPPATPSPAPRLGSLRDAGTGTLAATAGEAFAERVTVQARNTLGDPLARTEVTFTVTGSDARFPGGEATATLVTGADGTATAPVLTAGEKTGTFTVTATAGTVRPYTVTFTASVTARRADAITRTGEEALTATAGSEFAPVEVRTTYKGTGLADTSFTAVMTTDAAAPAENTEGPYFETTGDKPVRTLTLTTGPDGTLELPRIHAGDTAGTYLLRLTTGSGATLTLTLTVQEPPA</sequence>
<feature type="domain" description="Transglycosylase SLT" evidence="3">
    <location>
        <begin position="177"/>
        <end position="217"/>
    </location>
</feature>
<proteinExistence type="predicted"/>
<organism evidence="4 5">
    <name type="scientific">Streptomyces nitrosporeus</name>
    <dbReference type="NCBI Taxonomy" id="28894"/>
    <lineage>
        <taxon>Bacteria</taxon>
        <taxon>Bacillati</taxon>
        <taxon>Actinomycetota</taxon>
        <taxon>Actinomycetes</taxon>
        <taxon>Kitasatosporales</taxon>
        <taxon>Streptomycetaceae</taxon>
        <taxon>Streptomyces</taxon>
    </lineage>
</organism>
<dbReference type="OrthoDB" id="9796191at2"/>
<dbReference type="EMBL" id="CP023702">
    <property type="protein sequence ID" value="QEU74999.1"/>
    <property type="molecule type" value="Genomic_DNA"/>
</dbReference>
<evidence type="ECO:0000259" key="3">
    <source>
        <dbReference type="Pfam" id="PF13406"/>
    </source>
</evidence>
<dbReference type="GO" id="GO:0008933">
    <property type="term" value="F:peptidoglycan lytic transglycosylase activity"/>
    <property type="evidence" value="ECO:0007669"/>
    <property type="project" value="TreeGrafter"/>
</dbReference>
<evidence type="ECO:0000256" key="2">
    <source>
        <dbReference type="SAM" id="SignalP"/>
    </source>
</evidence>
<dbReference type="Pfam" id="PF13406">
    <property type="entry name" value="SLT_2"/>
    <property type="match status" value="1"/>
</dbReference>
<dbReference type="InterPro" id="IPR008964">
    <property type="entry name" value="Invasin/intimin_cell_adhesion"/>
</dbReference>
<dbReference type="GO" id="GO:0005975">
    <property type="term" value="P:carbohydrate metabolic process"/>
    <property type="evidence" value="ECO:0007669"/>
    <property type="project" value="UniProtKB-ARBA"/>
</dbReference>
<feature type="region of interest" description="Disordered" evidence="1">
    <location>
        <begin position="30"/>
        <end position="91"/>
    </location>
</feature>
<feature type="compositionally biased region" description="Low complexity" evidence="1">
    <location>
        <begin position="77"/>
        <end position="88"/>
    </location>
</feature>
<protein>
    <submittedName>
        <fullName evidence="4">Lytic transglycosylase</fullName>
    </submittedName>
</protein>
<dbReference type="KEGG" id="snk:CP967_26120"/>
<dbReference type="InterPro" id="IPR023346">
    <property type="entry name" value="Lysozyme-like_dom_sf"/>
</dbReference>
<dbReference type="SUPFAM" id="SSF53955">
    <property type="entry name" value="Lysozyme-like"/>
    <property type="match status" value="1"/>
</dbReference>
<dbReference type="InterPro" id="IPR043426">
    <property type="entry name" value="MltB-like"/>
</dbReference>
<feature type="region of interest" description="Disordered" evidence="1">
    <location>
        <begin position="259"/>
        <end position="347"/>
    </location>
</feature>
<evidence type="ECO:0000313" key="4">
    <source>
        <dbReference type="EMBL" id="QEU74999.1"/>
    </source>
</evidence>
<reference evidence="4 5" key="1">
    <citation type="submission" date="2017-09" db="EMBL/GenBank/DDBJ databases">
        <authorList>
            <person name="Lee N."/>
            <person name="Cho B.-K."/>
        </authorList>
    </citation>
    <scope>NUCLEOTIDE SEQUENCE [LARGE SCALE GENOMIC DNA]</scope>
    <source>
        <strain evidence="4 5">ATCC 12769</strain>
    </source>
</reference>
<dbReference type="Gene3D" id="1.10.530.10">
    <property type="match status" value="1"/>
</dbReference>
<dbReference type="Gene3D" id="2.60.40.10">
    <property type="entry name" value="Immunoglobulins"/>
    <property type="match status" value="1"/>
</dbReference>
<dbReference type="InterPro" id="IPR031304">
    <property type="entry name" value="SLT_2"/>
</dbReference>
<feature type="chain" id="PRO_5023825562" evidence="2">
    <location>
        <begin position="37"/>
        <end position="565"/>
    </location>
</feature>
<feature type="compositionally biased region" description="Low complexity" evidence="1">
    <location>
        <begin position="30"/>
        <end position="51"/>
    </location>
</feature>
<dbReference type="PANTHER" id="PTHR30163:SF8">
    <property type="entry name" value="LYTIC MUREIN TRANSGLYCOSYLASE"/>
    <property type="match status" value="1"/>
</dbReference>
<dbReference type="RefSeq" id="WP_150490309.1">
    <property type="nucleotide sequence ID" value="NZ_BMUV01000004.1"/>
</dbReference>
<dbReference type="SUPFAM" id="SSF49373">
    <property type="entry name" value="Invasin/intimin cell-adhesion fragments"/>
    <property type="match status" value="1"/>
</dbReference>
<evidence type="ECO:0000313" key="5">
    <source>
        <dbReference type="Proteomes" id="UP000326178"/>
    </source>
</evidence>
<dbReference type="AlphaFoldDB" id="A0A5J6FEQ5"/>
<evidence type="ECO:0000256" key="1">
    <source>
        <dbReference type="SAM" id="MobiDB-lite"/>
    </source>
</evidence>
<gene>
    <name evidence="4" type="ORF">CP967_26120</name>
</gene>
<name>A0A5J6FEQ5_9ACTN</name>
<dbReference type="InterPro" id="IPR013783">
    <property type="entry name" value="Ig-like_fold"/>
</dbReference>
<dbReference type="GO" id="GO:0009253">
    <property type="term" value="P:peptidoglycan catabolic process"/>
    <property type="evidence" value="ECO:0007669"/>
    <property type="project" value="TreeGrafter"/>
</dbReference>
<dbReference type="Proteomes" id="UP000326178">
    <property type="component" value="Chromosome"/>
</dbReference>
<dbReference type="CDD" id="cd13399">
    <property type="entry name" value="Slt35-like"/>
    <property type="match status" value="1"/>
</dbReference>
<accession>A0A5J6FEQ5</accession>